<evidence type="ECO:0000313" key="1">
    <source>
        <dbReference type="EMBL" id="MBA4866317.1"/>
    </source>
</evidence>
<protein>
    <submittedName>
        <fullName evidence="1">Uncharacterized protein</fullName>
    </submittedName>
</protein>
<keyword evidence="2" id="KW-1185">Reference proteome</keyword>
<dbReference type="AlphaFoldDB" id="A0A7W2D863"/>
<sequence length="666" mass="74122">MTGMAEEIPGGFRGRRPVLRFLADALHTPPGSPPPRPLLMLLGPRGTGASQMHESALEYFRTVCPVAYLNFEPRAGGGQLSMREVLAALAHQLQSGKPLDPVAFPRLTIGLLATEHRWDPPTRDGARRLARVGITRRLRHQMPSRTRDIVGSLSRTAMQVTSAFEVPEPLSVLAAVSEHIQVSPGRQLNLLQERRGRQWYAGRVAGLTDPDDALVELNAWWHQETAEHRARVERLLLEAFVHDLRAHARGPLHNKSMLVLLDNCQEPMGLEFVRAWARVREALPEDGHGNDPAVVAGSLHEWPAAWGPSRDGGPGQGVRVVASDAASLADWLGHRSADGGAGSWWYAVRLRNLTRDDVAALAALGRPRWTQEADWAHRLTGGLPWAVAQLAQALPDNERPVSPRSLRMLPEVTAERDAPRLVDLALGRLLAGFTEQEVHTLEEWAAAHSVDEAPQVVPEPSGPVPRPLITRLLDRWLVHHGASGELRFLPWLRRLLLWRLAADEERWRRVHTAFHAHAERLQRPADVLYHRLALGELAAVADSLTALLTGDQALPRREWVALLQRVCAAPNRLERHPEPEHHLARLATPGAAGTDELRRTVCGLVAAGWLWADPLTDPRGRMLPELAERFSRLAALLDRDTLPLYEEAARFRDWVPPQTQEGVAWW</sequence>
<name>A0A7W2D863_9ACTN</name>
<proteinExistence type="predicted"/>
<dbReference type="EMBL" id="JACEQY010000058">
    <property type="protein sequence ID" value="MBA4866317.1"/>
    <property type="molecule type" value="Genomic_DNA"/>
</dbReference>
<organism evidence="1 2">
    <name type="scientific">Streptomyces himalayensis subsp. aureolus</name>
    <dbReference type="NCBI Taxonomy" id="2758039"/>
    <lineage>
        <taxon>Bacteria</taxon>
        <taxon>Bacillati</taxon>
        <taxon>Actinomycetota</taxon>
        <taxon>Actinomycetes</taxon>
        <taxon>Kitasatosporales</taxon>
        <taxon>Streptomycetaceae</taxon>
        <taxon>Streptomyces</taxon>
        <taxon>Streptomyces himalayensis</taxon>
    </lineage>
</organism>
<evidence type="ECO:0000313" key="2">
    <source>
        <dbReference type="Proteomes" id="UP000586976"/>
    </source>
</evidence>
<dbReference type="RefSeq" id="WP_181867749.1">
    <property type="nucleotide sequence ID" value="NZ_JACEQY010000058.1"/>
</dbReference>
<comment type="caution">
    <text evidence="1">The sequence shown here is derived from an EMBL/GenBank/DDBJ whole genome shotgun (WGS) entry which is preliminary data.</text>
</comment>
<accession>A0A7W2D863</accession>
<dbReference type="Proteomes" id="UP000586976">
    <property type="component" value="Unassembled WGS sequence"/>
</dbReference>
<reference evidence="1 2" key="1">
    <citation type="submission" date="2020-07" db="EMBL/GenBank/DDBJ databases">
        <title>Streptomyces isolated from Indian soil.</title>
        <authorList>
            <person name="Mandal S."/>
            <person name="Maiti P.K."/>
        </authorList>
    </citation>
    <scope>NUCLEOTIDE SEQUENCE [LARGE SCALE GENOMIC DNA]</scope>
    <source>
        <strain evidence="1 2">PSKA54</strain>
    </source>
</reference>
<gene>
    <name evidence="1" type="ORF">H1V43_34380</name>
</gene>